<dbReference type="InterPro" id="IPR015424">
    <property type="entry name" value="PyrdxlP-dep_Trfase"/>
</dbReference>
<protein>
    <submittedName>
        <fullName evidence="4">Aminotransferase class V-fold PLP-dependent enzyme</fullName>
    </submittedName>
</protein>
<evidence type="ECO:0000256" key="2">
    <source>
        <dbReference type="SAM" id="MobiDB-lite"/>
    </source>
</evidence>
<dbReference type="InterPro" id="IPR000192">
    <property type="entry name" value="Aminotrans_V_dom"/>
</dbReference>
<name>A0ABY7BXB9_9HYPH</name>
<dbReference type="RefSeq" id="WP_268880531.1">
    <property type="nucleotide sequence ID" value="NZ_CP114029.1"/>
</dbReference>
<organism evidence="4 5">
    <name type="scientific">Jiella pelagia</name>
    <dbReference type="NCBI Taxonomy" id="2986949"/>
    <lineage>
        <taxon>Bacteria</taxon>
        <taxon>Pseudomonadati</taxon>
        <taxon>Pseudomonadota</taxon>
        <taxon>Alphaproteobacteria</taxon>
        <taxon>Hyphomicrobiales</taxon>
        <taxon>Aurantimonadaceae</taxon>
        <taxon>Jiella</taxon>
    </lineage>
</organism>
<evidence type="ECO:0000259" key="3">
    <source>
        <dbReference type="Pfam" id="PF00266"/>
    </source>
</evidence>
<dbReference type="InterPro" id="IPR015422">
    <property type="entry name" value="PyrdxlP-dep_Trfase_small"/>
</dbReference>
<feature type="region of interest" description="Disordered" evidence="2">
    <location>
        <begin position="1"/>
        <end position="26"/>
    </location>
</feature>
<accession>A0ABY7BXB9</accession>
<dbReference type="PANTHER" id="PTHR43586">
    <property type="entry name" value="CYSTEINE DESULFURASE"/>
    <property type="match status" value="1"/>
</dbReference>
<keyword evidence="1" id="KW-0663">Pyridoxal phosphate</keyword>
<dbReference type="Gene3D" id="3.90.1150.10">
    <property type="entry name" value="Aspartate Aminotransferase, domain 1"/>
    <property type="match status" value="1"/>
</dbReference>
<dbReference type="Pfam" id="PF00266">
    <property type="entry name" value="Aminotran_5"/>
    <property type="match status" value="1"/>
</dbReference>
<evidence type="ECO:0000313" key="5">
    <source>
        <dbReference type="Proteomes" id="UP001164020"/>
    </source>
</evidence>
<dbReference type="Gene3D" id="3.40.640.10">
    <property type="entry name" value="Type I PLP-dependent aspartate aminotransferase-like (Major domain)"/>
    <property type="match status" value="1"/>
</dbReference>
<evidence type="ECO:0000313" key="4">
    <source>
        <dbReference type="EMBL" id="WAP68057.1"/>
    </source>
</evidence>
<dbReference type="Proteomes" id="UP001164020">
    <property type="component" value="Chromosome"/>
</dbReference>
<proteinExistence type="predicted"/>
<dbReference type="EMBL" id="CP114029">
    <property type="protein sequence ID" value="WAP68057.1"/>
    <property type="molecule type" value="Genomic_DNA"/>
</dbReference>
<gene>
    <name evidence="4" type="ORF">OH818_22085</name>
</gene>
<keyword evidence="5" id="KW-1185">Reference proteome</keyword>
<evidence type="ECO:0000256" key="1">
    <source>
        <dbReference type="ARBA" id="ARBA00022898"/>
    </source>
</evidence>
<keyword evidence="4" id="KW-0032">Aminotransferase</keyword>
<reference evidence="4" key="1">
    <citation type="submission" date="2022-12" db="EMBL/GenBank/DDBJ databases">
        <title>Jiella pelagia sp. nov., isolated from phosphonate enriched culture of Northwest Pacific surface seawater.</title>
        <authorList>
            <person name="Shin D.Y."/>
            <person name="Hwang C.Y."/>
        </authorList>
    </citation>
    <scope>NUCLEOTIDE SEQUENCE</scope>
    <source>
        <strain evidence="4">HL-NP1</strain>
    </source>
</reference>
<dbReference type="PANTHER" id="PTHR43586:SF15">
    <property type="entry name" value="BLR3095 PROTEIN"/>
    <property type="match status" value="1"/>
</dbReference>
<keyword evidence="4" id="KW-0808">Transferase</keyword>
<feature type="domain" description="Aminotransferase class V" evidence="3">
    <location>
        <begin position="38"/>
        <end position="377"/>
    </location>
</feature>
<dbReference type="SUPFAM" id="SSF53383">
    <property type="entry name" value="PLP-dependent transferases"/>
    <property type="match status" value="1"/>
</dbReference>
<dbReference type="InterPro" id="IPR015421">
    <property type="entry name" value="PyrdxlP-dep_Trfase_major"/>
</dbReference>
<dbReference type="GO" id="GO:0008483">
    <property type="term" value="F:transaminase activity"/>
    <property type="evidence" value="ECO:0007669"/>
    <property type="project" value="UniProtKB-KW"/>
</dbReference>
<sequence>MTTPPQSFDAPPPALHLPDGTPDWDGLRGQFPATSSTVYLDIARKALLPLCAADAAAEWFADIGSRATGRRAFSMDAVEETRRMVGETFGAAPETLALVKNTSEAINIVAQGMDWREGDNVVISVSEHENNTFPWRPLARRGVEVRVVAAGPDGLVATDALRDAIDPRTRILSVAWVSYGIGQRADLDALAQLCRETGVLFLVDAIQAIGVLDRRIDDLGAHVVASGGHKAQMSVAGAGLMYVAPDALERFRPPFAAKFSFATLDRTDPDPALAPDAHRFEYGNPNFLGLAVQRRSAAFIGTIGLAAIEARVRDLTDLLIDLSDRAGLAVRTPRPWLQRAGIVSLDLRGASSDKIEAALEAEDIRVASKDGHLRAAPHFYNNADDVRRFVDRLGHHLKSL</sequence>